<sequence>MTDSRPSAPDHRRRTAISAVLVIAAVVILPWFAFVLAWYSPQATSRGYWDADFGRHIPDTRVWWWSAAACWALTLGSLVLCFNRRKAAGRWWIWPVSRVAFIITAFVTLQRVGAGV</sequence>
<accession>A0A1C5K9M7</accession>
<gene>
    <name evidence="2" type="ORF">GA0070609_5905</name>
</gene>
<keyword evidence="1" id="KW-0812">Transmembrane</keyword>
<reference evidence="2 3" key="1">
    <citation type="submission" date="2016-06" db="EMBL/GenBank/DDBJ databases">
        <authorList>
            <person name="Kjaerup R.B."/>
            <person name="Dalgaard T.S."/>
            <person name="Juul-Madsen H.R."/>
        </authorList>
    </citation>
    <scope>NUCLEOTIDE SEQUENCE [LARGE SCALE GENOMIC DNA]</scope>
    <source>
        <strain evidence="2 3">DSM 43904</strain>
    </source>
</reference>
<evidence type="ECO:0000313" key="2">
    <source>
        <dbReference type="EMBL" id="SCG79463.1"/>
    </source>
</evidence>
<keyword evidence="1" id="KW-0472">Membrane</keyword>
<feature type="transmembrane region" description="Helical" evidence="1">
    <location>
        <begin position="62"/>
        <end position="82"/>
    </location>
</feature>
<evidence type="ECO:0000313" key="3">
    <source>
        <dbReference type="Proteomes" id="UP000198217"/>
    </source>
</evidence>
<protein>
    <submittedName>
        <fullName evidence="2">Uncharacterized protein</fullName>
    </submittedName>
</protein>
<dbReference type="Proteomes" id="UP000198217">
    <property type="component" value="Chromosome I"/>
</dbReference>
<organism evidence="2 3">
    <name type="scientific">Micromonospora echinaurantiaca</name>
    <dbReference type="NCBI Taxonomy" id="47857"/>
    <lineage>
        <taxon>Bacteria</taxon>
        <taxon>Bacillati</taxon>
        <taxon>Actinomycetota</taxon>
        <taxon>Actinomycetes</taxon>
        <taxon>Micromonosporales</taxon>
        <taxon>Micromonosporaceae</taxon>
        <taxon>Micromonospora</taxon>
    </lineage>
</organism>
<feature type="transmembrane region" description="Helical" evidence="1">
    <location>
        <begin position="91"/>
        <end position="109"/>
    </location>
</feature>
<evidence type="ECO:0000256" key="1">
    <source>
        <dbReference type="SAM" id="Phobius"/>
    </source>
</evidence>
<keyword evidence="1" id="KW-1133">Transmembrane helix</keyword>
<name>A0A1C5K9M7_9ACTN</name>
<keyword evidence="3" id="KW-1185">Reference proteome</keyword>
<proteinExistence type="predicted"/>
<dbReference type="RefSeq" id="WP_157748324.1">
    <property type="nucleotide sequence ID" value="NZ_LT607750.1"/>
</dbReference>
<dbReference type="AlphaFoldDB" id="A0A1C5K9M7"/>
<dbReference type="EMBL" id="LT607750">
    <property type="protein sequence ID" value="SCG79463.1"/>
    <property type="molecule type" value="Genomic_DNA"/>
</dbReference>
<feature type="transmembrane region" description="Helical" evidence="1">
    <location>
        <begin position="20"/>
        <end position="39"/>
    </location>
</feature>